<keyword evidence="5" id="KW-0119">Carbohydrate metabolism</keyword>
<dbReference type="InterPro" id="IPR013189">
    <property type="entry name" value="Glyco_hydro_32_C"/>
</dbReference>
<organism evidence="8 9">
    <name type="scientific">Escherichia coli</name>
    <dbReference type="NCBI Taxonomy" id="562"/>
    <lineage>
        <taxon>Bacteria</taxon>
        <taxon>Pseudomonadati</taxon>
        <taxon>Pseudomonadota</taxon>
        <taxon>Gammaproteobacteria</taxon>
        <taxon>Enterobacterales</taxon>
        <taxon>Enterobacteriaceae</taxon>
        <taxon>Escherichia</taxon>
    </lineage>
</organism>
<evidence type="ECO:0000259" key="7">
    <source>
        <dbReference type="Pfam" id="PF08244"/>
    </source>
</evidence>
<comment type="pathway">
    <text evidence="5">Glycan biosynthesis; sucrose metabolism.</text>
</comment>
<evidence type="ECO:0000256" key="3">
    <source>
        <dbReference type="ARBA" id="ARBA00023295"/>
    </source>
</evidence>
<name>A0A2X3K7R9_ECOLX</name>
<evidence type="ECO:0000313" key="8">
    <source>
        <dbReference type="EMBL" id="SQD02395.1"/>
    </source>
</evidence>
<proteinExistence type="inferred from homology"/>
<dbReference type="UniPathway" id="UPA00238"/>
<dbReference type="CDD" id="cd08996">
    <property type="entry name" value="GH32_FFase"/>
    <property type="match status" value="1"/>
</dbReference>
<evidence type="ECO:0000256" key="2">
    <source>
        <dbReference type="ARBA" id="ARBA00022801"/>
    </source>
</evidence>
<comment type="catalytic activity">
    <reaction evidence="4">
        <text>Hydrolysis of terminal non-reducing beta-D-fructofuranoside residues in beta-D-fructofuranosides.</text>
        <dbReference type="EC" id="3.2.1.26"/>
    </reaction>
</comment>
<keyword evidence="5" id="KW-0963">Cytoplasm</keyword>
<dbReference type="InterPro" id="IPR023296">
    <property type="entry name" value="Glyco_hydro_beta-prop_sf"/>
</dbReference>
<comment type="function">
    <text evidence="5">Enables the bacterium to metabolize sucrose as a sole carbon source.</text>
</comment>
<dbReference type="InterPro" id="IPR051214">
    <property type="entry name" value="GH32_Enzymes"/>
</dbReference>
<evidence type="ECO:0000256" key="1">
    <source>
        <dbReference type="ARBA" id="ARBA00009902"/>
    </source>
</evidence>
<dbReference type="Gene3D" id="2.115.10.20">
    <property type="entry name" value="Glycosyl hydrolase domain, family 43"/>
    <property type="match status" value="1"/>
</dbReference>
<dbReference type="Pfam" id="PF08244">
    <property type="entry name" value="Glyco_hydro_32C"/>
    <property type="match status" value="1"/>
</dbReference>
<dbReference type="Gene3D" id="2.60.120.560">
    <property type="entry name" value="Exo-inulinase, domain 1"/>
    <property type="match status" value="1"/>
</dbReference>
<feature type="domain" description="Glycosyl hydrolase family 32 C-terminal" evidence="7">
    <location>
        <begin position="334"/>
        <end position="459"/>
    </location>
</feature>
<protein>
    <recommendedName>
        <fullName evidence="4">Sucrose-6-phosphate hydrolase</fullName>
        <ecNumber evidence="4">3.2.1.26</ecNumber>
    </recommendedName>
    <alternativeName>
        <fullName evidence="5">Invertase</fullName>
    </alternativeName>
</protein>
<dbReference type="EMBL" id="UARW01000010">
    <property type="protein sequence ID" value="SQD02395.1"/>
    <property type="molecule type" value="Genomic_DNA"/>
</dbReference>
<dbReference type="Proteomes" id="UP000250991">
    <property type="component" value="Unassembled WGS sequence"/>
</dbReference>
<dbReference type="GO" id="GO:0004564">
    <property type="term" value="F:beta-fructofuranosidase activity"/>
    <property type="evidence" value="ECO:0007669"/>
    <property type="project" value="UniProtKB-EC"/>
</dbReference>
<comment type="subcellular location">
    <subcellularLocation>
        <location evidence="5">Cytoplasm</location>
    </subcellularLocation>
</comment>
<dbReference type="SUPFAM" id="SSF75005">
    <property type="entry name" value="Arabinanase/levansucrase/invertase"/>
    <property type="match status" value="1"/>
</dbReference>
<feature type="domain" description="Glycosyl hydrolase family 32 N-terminal" evidence="6">
    <location>
        <begin position="29"/>
        <end position="330"/>
    </location>
</feature>
<evidence type="ECO:0000256" key="5">
    <source>
        <dbReference type="RuleBase" id="RU365015"/>
    </source>
</evidence>
<dbReference type="PROSITE" id="PS00609">
    <property type="entry name" value="GLYCOSYL_HYDROL_F32"/>
    <property type="match status" value="1"/>
</dbReference>
<dbReference type="PANTHER" id="PTHR43101:SF1">
    <property type="entry name" value="BETA-FRUCTOSIDASE"/>
    <property type="match status" value="1"/>
</dbReference>
<dbReference type="InterPro" id="IPR013320">
    <property type="entry name" value="ConA-like_dom_sf"/>
</dbReference>
<dbReference type="InterPro" id="IPR006232">
    <property type="entry name" value="Suc6P_hydrolase"/>
</dbReference>
<dbReference type="SUPFAM" id="SSF49899">
    <property type="entry name" value="Concanavalin A-like lectins/glucanases"/>
    <property type="match status" value="1"/>
</dbReference>
<dbReference type="Pfam" id="PF00251">
    <property type="entry name" value="Glyco_hydro_32N"/>
    <property type="match status" value="1"/>
</dbReference>
<dbReference type="InterPro" id="IPR013148">
    <property type="entry name" value="Glyco_hydro_32_N"/>
</dbReference>
<keyword evidence="3 4" id="KW-0326">Glycosidase</keyword>
<reference evidence="8 9" key="1">
    <citation type="submission" date="2018-06" db="EMBL/GenBank/DDBJ databases">
        <authorList>
            <consortium name="Pathogen Informatics"/>
            <person name="Doyle S."/>
        </authorList>
    </citation>
    <scope>NUCLEOTIDE SEQUENCE [LARGE SCALE GENOMIC DNA]</scope>
    <source>
        <strain evidence="8 9">NCTC8009</strain>
    </source>
</reference>
<dbReference type="SMART" id="SM00640">
    <property type="entry name" value="Glyco_32"/>
    <property type="match status" value="1"/>
</dbReference>
<dbReference type="EC" id="3.2.1.26" evidence="4"/>
<gene>
    <name evidence="8" type="primary">cscA</name>
    <name evidence="8" type="ORF">NCTC8009_02850</name>
</gene>
<dbReference type="PANTHER" id="PTHR43101">
    <property type="entry name" value="BETA-FRUCTOSIDASE"/>
    <property type="match status" value="1"/>
</dbReference>
<accession>A0A2X3K7R9</accession>
<dbReference type="NCBIfam" id="TIGR01322">
    <property type="entry name" value="scrB_fam"/>
    <property type="match status" value="1"/>
</dbReference>
<sequence>MTQSRLHAAQNALAKLHEHRGNTFYPHFHLAPPAGWMNDPNGLIWFNDRYHAFYQHHPMSEHWGPMHWGHATSDDMIHWQHEPIALAPGDDNDKDGCFSGSAVDDNGVLSLIYTGHVWLDGAGNDDAIREVQCLATSRDGIHFEKQGVILTPPEGIMHFRDPKVWREADTWWMVVGAKDPGNTGQILLYRGSSLREWTFDRVLAHADAGESYMWECPDFFSLGDQHYLMFSPQGMNAEGYSYRNRFQSGVIPGMWSPGRLFAQSGHFTELDNGHDFYAPQSFLAKDGRRIVIGWMDMWESPMPSKREGWAGCMTLARELSESNGKLLQRPVHEAESLRQQHQSVSPRTISNKYVLQENAQAVEIQLQWALKNSDAEHYGLQLGTGMRLYIDNQSERLVLWRYYPHENLDGYRSIPLPQRDTLALRIFIDTSSVEVFINDGEAVMSSRIYPQPEERNCRFMPPTEWLCCNMEHSGYWVNIISGGTTDQQRQGIRVTLPPSRPSIICNAASRPIMSCGS</sequence>
<dbReference type="InterPro" id="IPR018053">
    <property type="entry name" value="Glyco_hydro_32_AS"/>
</dbReference>
<comment type="similarity">
    <text evidence="1 4">Belongs to the glycosyl hydrolase 32 family.</text>
</comment>
<evidence type="ECO:0000259" key="6">
    <source>
        <dbReference type="Pfam" id="PF00251"/>
    </source>
</evidence>
<keyword evidence="2 4" id="KW-0378">Hydrolase</keyword>
<dbReference type="GO" id="GO:0005737">
    <property type="term" value="C:cytoplasm"/>
    <property type="evidence" value="ECO:0007669"/>
    <property type="project" value="UniProtKB-SubCell"/>
</dbReference>
<evidence type="ECO:0000313" key="9">
    <source>
        <dbReference type="Proteomes" id="UP000250991"/>
    </source>
</evidence>
<dbReference type="AlphaFoldDB" id="A0A2X3K7R9"/>
<evidence type="ECO:0000256" key="4">
    <source>
        <dbReference type="RuleBase" id="RU362110"/>
    </source>
</evidence>
<dbReference type="GO" id="GO:0005985">
    <property type="term" value="P:sucrose metabolic process"/>
    <property type="evidence" value="ECO:0007669"/>
    <property type="project" value="UniProtKB-UniPathway"/>
</dbReference>
<dbReference type="InterPro" id="IPR001362">
    <property type="entry name" value="Glyco_hydro_32"/>
</dbReference>